<dbReference type="AlphaFoldDB" id="S8BUL0"/>
<dbReference type="Gene3D" id="3.60.40.10">
    <property type="entry name" value="PPM-type phosphatase domain"/>
    <property type="match status" value="1"/>
</dbReference>
<dbReference type="OrthoDB" id="1732448at2759"/>
<dbReference type="PROSITE" id="PS51746">
    <property type="entry name" value="PPM_2"/>
    <property type="match status" value="1"/>
</dbReference>
<dbReference type="Proteomes" id="UP000015453">
    <property type="component" value="Unassembled WGS sequence"/>
</dbReference>
<dbReference type="InterPro" id="IPR001932">
    <property type="entry name" value="PPM-type_phosphatase-like_dom"/>
</dbReference>
<reference evidence="3 4" key="1">
    <citation type="journal article" date="2013" name="BMC Genomics">
        <title>The miniature genome of a carnivorous plant Genlisea aurea contains a low number of genes and short non-coding sequences.</title>
        <authorList>
            <person name="Leushkin E.V."/>
            <person name="Sutormin R.A."/>
            <person name="Nabieva E.R."/>
            <person name="Penin A.A."/>
            <person name="Kondrashov A.S."/>
            <person name="Logacheva M.D."/>
        </authorList>
    </citation>
    <scope>NUCLEOTIDE SEQUENCE [LARGE SCALE GENOMIC DNA]</scope>
</reference>
<feature type="domain" description="PPM-type phosphatase" evidence="2">
    <location>
        <begin position="1"/>
        <end position="62"/>
    </location>
</feature>
<sequence length="187" mass="20834">QLSSGGGRLIVSSDGVWDALSPETAFECCRGMPAEAAAIQIVEEAVNAKGLRDDTTCIVVDIQPREKKLDAPPPMEKKRNGAIFRKEPPPHLQPPLKKEENHRMDCSSVDELFEQGSALLSERLDSKYPICNMFKLFVCAICQLRLKPGEGVSVHYRTSNPKKLRSWHGPFLCSTCHEKKEAMEGKK</sequence>
<evidence type="ECO:0000313" key="3">
    <source>
        <dbReference type="EMBL" id="EPS58059.1"/>
    </source>
</evidence>
<evidence type="ECO:0000313" key="4">
    <source>
        <dbReference type="Proteomes" id="UP000015453"/>
    </source>
</evidence>
<feature type="compositionally biased region" description="Basic and acidic residues" evidence="1">
    <location>
        <begin position="68"/>
        <end position="89"/>
    </location>
</feature>
<name>S8BUL0_9LAMI</name>
<keyword evidence="4" id="KW-1185">Reference proteome</keyword>
<organism evidence="3 4">
    <name type="scientific">Genlisea aurea</name>
    <dbReference type="NCBI Taxonomy" id="192259"/>
    <lineage>
        <taxon>Eukaryota</taxon>
        <taxon>Viridiplantae</taxon>
        <taxon>Streptophyta</taxon>
        <taxon>Embryophyta</taxon>
        <taxon>Tracheophyta</taxon>
        <taxon>Spermatophyta</taxon>
        <taxon>Magnoliopsida</taxon>
        <taxon>eudicotyledons</taxon>
        <taxon>Gunneridae</taxon>
        <taxon>Pentapetalae</taxon>
        <taxon>asterids</taxon>
        <taxon>lamiids</taxon>
        <taxon>Lamiales</taxon>
        <taxon>Lentibulariaceae</taxon>
        <taxon>Genlisea</taxon>
    </lineage>
</organism>
<proteinExistence type="predicted"/>
<comment type="caution">
    <text evidence="3">The sequence shown here is derived from an EMBL/GenBank/DDBJ whole genome shotgun (WGS) entry which is preliminary data.</text>
</comment>
<protein>
    <recommendedName>
        <fullName evidence="2">PPM-type phosphatase domain-containing protein</fullName>
    </recommendedName>
</protein>
<feature type="non-terminal residue" evidence="3">
    <location>
        <position position="1"/>
    </location>
</feature>
<evidence type="ECO:0000259" key="2">
    <source>
        <dbReference type="PROSITE" id="PS51746"/>
    </source>
</evidence>
<dbReference type="EMBL" id="AUSU01009581">
    <property type="protein sequence ID" value="EPS58059.1"/>
    <property type="molecule type" value="Genomic_DNA"/>
</dbReference>
<accession>S8BUL0</accession>
<feature type="region of interest" description="Disordered" evidence="1">
    <location>
        <begin position="68"/>
        <end position="101"/>
    </location>
</feature>
<feature type="non-terminal residue" evidence="3">
    <location>
        <position position="187"/>
    </location>
</feature>
<dbReference type="InterPro" id="IPR036457">
    <property type="entry name" value="PPM-type-like_dom_sf"/>
</dbReference>
<evidence type="ECO:0000256" key="1">
    <source>
        <dbReference type="SAM" id="MobiDB-lite"/>
    </source>
</evidence>
<dbReference type="SUPFAM" id="SSF81606">
    <property type="entry name" value="PP2C-like"/>
    <property type="match status" value="1"/>
</dbReference>
<gene>
    <name evidence="3" type="ORF">M569_16756</name>
</gene>